<dbReference type="AlphaFoldDB" id="A0A8S9WSQ4"/>
<name>A0A8S9WSQ4_APOLU</name>
<dbReference type="PANTHER" id="PTHR33939">
    <property type="entry name" value="PROTEIN CBG22215"/>
    <property type="match status" value="1"/>
</dbReference>
<feature type="compositionally biased region" description="Acidic residues" evidence="1">
    <location>
        <begin position="402"/>
        <end position="418"/>
    </location>
</feature>
<accession>A0A8S9WSQ4</accession>
<evidence type="ECO:0000313" key="2">
    <source>
        <dbReference type="EMBL" id="KAF6199772.1"/>
    </source>
</evidence>
<dbReference type="InterPro" id="IPR036397">
    <property type="entry name" value="RNaseH_sf"/>
</dbReference>
<sequence>MPRGKTVRACCRELIRHVITQVDEESEARELKHALIHANRRATQYCNISDRTVSKIRREGKEAGSAPLTTPGKQRPRKAPSAKQSVSNIELGIIRRIIRNFYLEEKKSPNIGKILAIVKDRIFFPWGYDTLRVIIKEAGHFFRSTGTRRVLIEKRAVASCRYFYLKEIRKFRQEEANLVFLGETCVEDNSNKAIIVAASSSSGFLTGTEQIFSRQKASTAHQITGQEFENWVKESLLPNLTPKSVVVMDNSPGHSEIVNKPPSKYATKPEMIAWLGENKVPVIPGMVKAELWKLIENHKSEDVYRVDEVLNSAGHSVLRLPPHHEELNPLEFAWVEVKKHISADDLQTLETGRALQSCKQNWPEFWSRVEELEKEYWSTDGLIEDIQDDIVEHMYIYGDAKESDEGESSADDDDDDSYTELGDICKIDRQ</sequence>
<dbReference type="OrthoDB" id="2266637at2759"/>
<dbReference type="Proteomes" id="UP000466442">
    <property type="component" value="Unassembled WGS sequence"/>
</dbReference>
<comment type="caution">
    <text evidence="2">The sequence shown here is derived from an EMBL/GenBank/DDBJ whole genome shotgun (WGS) entry which is preliminary data.</text>
</comment>
<dbReference type="PANTHER" id="PTHR33939:SF1">
    <property type="entry name" value="DUF4371 DOMAIN-CONTAINING PROTEIN"/>
    <property type="match status" value="1"/>
</dbReference>
<gene>
    <name evidence="2" type="ORF">GE061_006070</name>
</gene>
<proteinExistence type="predicted"/>
<evidence type="ECO:0000256" key="1">
    <source>
        <dbReference type="SAM" id="MobiDB-lite"/>
    </source>
</evidence>
<dbReference type="EMBL" id="WIXP02000014">
    <property type="protein sequence ID" value="KAF6199772.1"/>
    <property type="molecule type" value="Genomic_DNA"/>
</dbReference>
<reference evidence="2" key="1">
    <citation type="journal article" date="2021" name="Mol. Ecol. Resour.">
        <title>Apolygus lucorum genome provides insights into omnivorousness and mesophyll feeding.</title>
        <authorList>
            <person name="Liu Y."/>
            <person name="Liu H."/>
            <person name="Wang H."/>
            <person name="Huang T."/>
            <person name="Liu B."/>
            <person name="Yang B."/>
            <person name="Yin L."/>
            <person name="Li B."/>
            <person name="Zhang Y."/>
            <person name="Zhang S."/>
            <person name="Jiang F."/>
            <person name="Zhang X."/>
            <person name="Ren Y."/>
            <person name="Wang B."/>
            <person name="Wang S."/>
            <person name="Lu Y."/>
            <person name="Wu K."/>
            <person name="Fan W."/>
            <person name="Wang G."/>
        </authorList>
    </citation>
    <scope>NUCLEOTIDE SEQUENCE</scope>
    <source>
        <strain evidence="2">12Hb</strain>
    </source>
</reference>
<evidence type="ECO:0000313" key="3">
    <source>
        <dbReference type="Proteomes" id="UP000466442"/>
    </source>
</evidence>
<evidence type="ECO:0008006" key="4">
    <source>
        <dbReference type="Google" id="ProtNLM"/>
    </source>
</evidence>
<dbReference type="GO" id="GO:0003676">
    <property type="term" value="F:nucleic acid binding"/>
    <property type="evidence" value="ECO:0007669"/>
    <property type="project" value="InterPro"/>
</dbReference>
<keyword evidence="3" id="KW-1185">Reference proteome</keyword>
<feature type="region of interest" description="Disordered" evidence="1">
    <location>
        <begin position="399"/>
        <end position="430"/>
    </location>
</feature>
<protein>
    <recommendedName>
        <fullName evidence="4">Tc1-like transposase DDE domain-containing protein</fullName>
    </recommendedName>
</protein>
<organism evidence="2 3">
    <name type="scientific">Apolygus lucorum</name>
    <name type="common">Small green plant bug</name>
    <name type="synonym">Lygocoris lucorum</name>
    <dbReference type="NCBI Taxonomy" id="248454"/>
    <lineage>
        <taxon>Eukaryota</taxon>
        <taxon>Metazoa</taxon>
        <taxon>Ecdysozoa</taxon>
        <taxon>Arthropoda</taxon>
        <taxon>Hexapoda</taxon>
        <taxon>Insecta</taxon>
        <taxon>Pterygota</taxon>
        <taxon>Neoptera</taxon>
        <taxon>Paraneoptera</taxon>
        <taxon>Hemiptera</taxon>
        <taxon>Heteroptera</taxon>
        <taxon>Panheteroptera</taxon>
        <taxon>Cimicomorpha</taxon>
        <taxon>Miridae</taxon>
        <taxon>Mirini</taxon>
        <taxon>Apolygus</taxon>
    </lineage>
</organism>
<dbReference type="Gene3D" id="3.30.420.10">
    <property type="entry name" value="Ribonuclease H-like superfamily/Ribonuclease H"/>
    <property type="match status" value="1"/>
</dbReference>
<feature type="region of interest" description="Disordered" evidence="1">
    <location>
        <begin position="59"/>
        <end position="84"/>
    </location>
</feature>